<dbReference type="Pfam" id="PF02518">
    <property type="entry name" value="HATPase_c"/>
    <property type="match status" value="1"/>
</dbReference>
<proteinExistence type="predicted"/>
<dbReference type="PROSITE" id="PS50885">
    <property type="entry name" value="HAMP"/>
    <property type="match status" value="1"/>
</dbReference>
<evidence type="ECO:0000256" key="6">
    <source>
        <dbReference type="ARBA" id="ARBA00023136"/>
    </source>
</evidence>
<evidence type="ECO:0000256" key="2">
    <source>
        <dbReference type="ARBA" id="ARBA00022475"/>
    </source>
</evidence>
<sequence length="599" mass="69091">MMRRLYRVYNDLNMRYKLFIQYLLLLAVPFTLFIAVNYRITSKDMEEQARYSSRQAFEQSRSFMEYKLYIVKTYLNVLSTNGKMQEILHRTPDYYYNNLGLWSFDIDDIRKQFYLTRPSNDIMKTSLYTQKAITYNNETGDVLRTDKIIHTSWYQNLMKSSYTFEMFPNQIPGAGKEEESTRTITVVRSVSDVDSLQEIIGILRVDIPEMTFSTILDRVAFTKQSSVFLINESGEIMSQSSKADPSRISFSSDVLKANTADELKKGIWGRRTIGSTDYLVGVQSVNESDWYLISLIPYQEILGSQYKVMKQMLLIALLIALFLLPLAFFAASSGTRRIRSLISQMKSVKQGNFNVWILHESKDEIGELSRNFKSMISKVGELLEEKYALGQEVKSMELKALQAQINPHFLYNTLDLIYWKAMRIHEHGIYELVQSLSRFYKLSLSKGEDIVTLRNEIEHIKAYIDIQNARFKNGIRLELDIPEVLYDRKMPKITLQPLIENSIIHGILETESETGTIAIKGFLEDGKFMLEVRDDGVGLSDEKVNAILKQSTNDPFHGYGANNINKRIKLLYGYDYGLSYRKNDGPGVTAIISLPEVTE</sequence>
<dbReference type="PANTHER" id="PTHR34220">
    <property type="entry name" value="SENSOR HISTIDINE KINASE YPDA"/>
    <property type="match status" value="1"/>
</dbReference>
<dbReference type="PANTHER" id="PTHR34220:SF7">
    <property type="entry name" value="SENSOR HISTIDINE KINASE YPDA"/>
    <property type="match status" value="1"/>
</dbReference>
<dbReference type="SUPFAM" id="SSF55874">
    <property type="entry name" value="ATPase domain of HSP90 chaperone/DNA topoisomerase II/histidine kinase"/>
    <property type="match status" value="1"/>
</dbReference>
<name>A0AA96LGL1_9BACL</name>
<evidence type="ECO:0000313" key="9">
    <source>
        <dbReference type="EMBL" id="WNQ12900.1"/>
    </source>
</evidence>
<dbReference type="RefSeq" id="WP_315606679.1">
    <property type="nucleotide sequence ID" value="NZ_CP130318.1"/>
</dbReference>
<protein>
    <submittedName>
        <fullName evidence="9">Sensor histidine kinase</fullName>
        <ecNumber evidence="9">2.7.13.3</ecNumber>
    </submittedName>
</protein>
<keyword evidence="10" id="KW-1185">Reference proteome</keyword>
<dbReference type="SUPFAM" id="SSF158472">
    <property type="entry name" value="HAMP domain-like"/>
    <property type="match status" value="1"/>
</dbReference>
<evidence type="ECO:0000256" key="1">
    <source>
        <dbReference type="ARBA" id="ARBA00004651"/>
    </source>
</evidence>
<dbReference type="InterPro" id="IPR003594">
    <property type="entry name" value="HATPase_dom"/>
</dbReference>
<gene>
    <name evidence="9" type="ORF">MJA45_07670</name>
</gene>
<feature type="transmembrane region" description="Helical" evidence="7">
    <location>
        <begin position="312"/>
        <end position="331"/>
    </location>
</feature>
<dbReference type="SMART" id="SM00304">
    <property type="entry name" value="HAMP"/>
    <property type="match status" value="1"/>
</dbReference>
<dbReference type="CDD" id="cd06225">
    <property type="entry name" value="HAMP"/>
    <property type="match status" value="1"/>
</dbReference>
<keyword evidence="4 9" id="KW-0808">Transferase</keyword>
<reference evidence="9 10" key="1">
    <citation type="submission" date="2022-02" db="EMBL/GenBank/DDBJ databases">
        <title>Paenibacillus sp. MBLB1776 Whole Genome Shotgun Sequencing.</title>
        <authorList>
            <person name="Hwang C.Y."/>
            <person name="Cho E.-S."/>
            <person name="Seo M.-J."/>
        </authorList>
    </citation>
    <scope>NUCLEOTIDE SEQUENCE [LARGE SCALE GENOMIC DNA]</scope>
    <source>
        <strain evidence="9 10">MBLB1776</strain>
    </source>
</reference>
<dbReference type="KEGG" id="paun:MJA45_07670"/>
<evidence type="ECO:0000259" key="8">
    <source>
        <dbReference type="PROSITE" id="PS50885"/>
    </source>
</evidence>
<organism evidence="9 10">
    <name type="scientific">Paenibacillus aurantius</name>
    <dbReference type="NCBI Taxonomy" id="2918900"/>
    <lineage>
        <taxon>Bacteria</taxon>
        <taxon>Bacillati</taxon>
        <taxon>Bacillota</taxon>
        <taxon>Bacilli</taxon>
        <taxon>Bacillales</taxon>
        <taxon>Paenibacillaceae</taxon>
        <taxon>Paenibacillus</taxon>
    </lineage>
</organism>
<dbReference type="Proteomes" id="UP001305702">
    <property type="component" value="Chromosome"/>
</dbReference>
<dbReference type="InterPro" id="IPR050640">
    <property type="entry name" value="Bact_2-comp_sensor_kinase"/>
</dbReference>
<feature type="transmembrane region" description="Helical" evidence="7">
    <location>
        <begin position="20"/>
        <end position="40"/>
    </location>
</feature>
<dbReference type="InterPro" id="IPR036890">
    <property type="entry name" value="HATPase_C_sf"/>
</dbReference>
<keyword evidence="7" id="KW-0812">Transmembrane</keyword>
<keyword evidence="5 9" id="KW-0418">Kinase</keyword>
<dbReference type="InterPro" id="IPR010559">
    <property type="entry name" value="Sig_transdc_His_kin_internal"/>
</dbReference>
<keyword evidence="7" id="KW-1133">Transmembrane helix</keyword>
<dbReference type="Gene3D" id="6.10.340.10">
    <property type="match status" value="1"/>
</dbReference>
<keyword evidence="6 7" id="KW-0472">Membrane</keyword>
<evidence type="ECO:0000256" key="3">
    <source>
        <dbReference type="ARBA" id="ARBA00022553"/>
    </source>
</evidence>
<dbReference type="GO" id="GO:0005886">
    <property type="term" value="C:plasma membrane"/>
    <property type="evidence" value="ECO:0007669"/>
    <property type="project" value="UniProtKB-SubCell"/>
</dbReference>
<keyword evidence="3" id="KW-0597">Phosphoprotein</keyword>
<accession>A0AA96LGL1</accession>
<dbReference type="Pfam" id="PF00672">
    <property type="entry name" value="HAMP"/>
    <property type="match status" value="1"/>
</dbReference>
<dbReference type="Pfam" id="PF06580">
    <property type="entry name" value="His_kinase"/>
    <property type="match status" value="1"/>
</dbReference>
<feature type="domain" description="HAMP" evidence="8">
    <location>
        <begin position="332"/>
        <end position="384"/>
    </location>
</feature>
<dbReference type="EC" id="2.7.13.3" evidence="9"/>
<dbReference type="InterPro" id="IPR003660">
    <property type="entry name" value="HAMP_dom"/>
</dbReference>
<comment type="subcellular location">
    <subcellularLocation>
        <location evidence="1">Cell membrane</location>
        <topology evidence="1">Multi-pass membrane protein</topology>
    </subcellularLocation>
</comment>
<dbReference type="GO" id="GO:0000155">
    <property type="term" value="F:phosphorelay sensor kinase activity"/>
    <property type="evidence" value="ECO:0007669"/>
    <property type="project" value="InterPro"/>
</dbReference>
<evidence type="ECO:0000313" key="10">
    <source>
        <dbReference type="Proteomes" id="UP001305702"/>
    </source>
</evidence>
<evidence type="ECO:0000256" key="4">
    <source>
        <dbReference type="ARBA" id="ARBA00022679"/>
    </source>
</evidence>
<dbReference type="SMART" id="SM00387">
    <property type="entry name" value="HATPase_c"/>
    <property type="match status" value="1"/>
</dbReference>
<evidence type="ECO:0000256" key="7">
    <source>
        <dbReference type="SAM" id="Phobius"/>
    </source>
</evidence>
<dbReference type="AlphaFoldDB" id="A0AA96LGL1"/>
<dbReference type="Gene3D" id="3.30.450.20">
    <property type="entry name" value="PAS domain"/>
    <property type="match status" value="2"/>
</dbReference>
<dbReference type="EMBL" id="CP130318">
    <property type="protein sequence ID" value="WNQ12900.1"/>
    <property type="molecule type" value="Genomic_DNA"/>
</dbReference>
<keyword evidence="2" id="KW-1003">Cell membrane</keyword>
<evidence type="ECO:0000256" key="5">
    <source>
        <dbReference type="ARBA" id="ARBA00022777"/>
    </source>
</evidence>
<dbReference type="Gene3D" id="3.30.565.10">
    <property type="entry name" value="Histidine kinase-like ATPase, C-terminal domain"/>
    <property type="match status" value="1"/>
</dbReference>